<keyword evidence="10" id="KW-1185">Reference proteome</keyword>
<evidence type="ECO:0000256" key="7">
    <source>
        <dbReference type="SAM" id="MobiDB-lite"/>
    </source>
</evidence>
<dbReference type="EMBL" id="BMKS01000033">
    <property type="protein sequence ID" value="GGG52699.1"/>
    <property type="molecule type" value="Genomic_DNA"/>
</dbReference>
<evidence type="ECO:0000313" key="9">
    <source>
        <dbReference type="EMBL" id="GGG52699.1"/>
    </source>
</evidence>
<dbReference type="RefSeq" id="WP_188904388.1">
    <property type="nucleotide sequence ID" value="NZ_BMKS01000033.1"/>
</dbReference>
<evidence type="ECO:0000256" key="5">
    <source>
        <dbReference type="ARBA" id="ARBA00023121"/>
    </source>
</evidence>
<reference evidence="9 10" key="1">
    <citation type="journal article" date="2014" name="Int. J. Syst. Evol. Microbiol.">
        <title>Complete genome sequence of Corynebacterium casei LMG S-19264T (=DSM 44701T), isolated from a smear-ripened cheese.</title>
        <authorList>
            <consortium name="US DOE Joint Genome Institute (JGI-PGF)"/>
            <person name="Walter F."/>
            <person name="Albersmeier A."/>
            <person name="Kalinowski J."/>
            <person name="Ruckert C."/>
        </authorList>
    </citation>
    <scope>NUCLEOTIDE SEQUENCE [LARGE SCALE GENOMIC DNA]</scope>
    <source>
        <strain evidence="9 10">CGMCC 1.16330</strain>
    </source>
</reference>
<dbReference type="Gene3D" id="1.10.357.10">
    <property type="entry name" value="Tetracycline Repressor, domain 2"/>
    <property type="match status" value="1"/>
</dbReference>
<dbReference type="InterPro" id="IPR013718">
    <property type="entry name" value="COQ9_C"/>
</dbReference>
<feature type="region of interest" description="Disordered" evidence="7">
    <location>
        <begin position="206"/>
        <end position="226"/>
    </location>
</feature>
<comment type="pathway">
    <text evidence="1">Cofactor biosynthesis; ubiquinone biosynthesis.</text>
</comment>
<organism evidence="9 10">
    <name type="scientific">Caldovatus sediminis</name>
    <dbReference type="NCBI Taxonomy" id="2041189"/>
    <lineage>
        <taxon>Bacteria</taxon>
        <taxon>Pseudomonadati</taxon>
        <taxon>Pseudomonadota</taxon>
        <taxon>Alphaproteobacteria</taxon>
        <taxon>Acetobacterales</taxon>
        <taxon>Roseomonadaceae</taxon>
        <taxon>Caldovatus</taxon>
    </lineage>
</organism>
<accession>A0A8J3EFA0</accession>
<evidence type="ECO:0000256" key="1">
    <source>
        <dbReference type="ARBA" id="ARBA00004749"/>
    </source>
</evidence>
<feature type="domain" description="COQ9 C-terminal" evidence="8">
    <location>
        <begin position="121"/>
        <end position="195"/>
    </location>
</feature>
<evidence type="ECO:0000256" key="2">
    <source>
        <dbReference type="ARBA" id="ARBA00010766"/>
    </source>
</evidence>
<dbReference type="GO" id="GO:0006744">
    <property type="term" value="P:ubiquinone biosynthetic process"/>
    <property type="evidence" value="ECO:0007669"/>
    <property type="project" value="UniProtKB-KW"/>
</dbReference>
<comment type="similarity">
    <text evidence="2">Belongs to the COQ9 family.</text>
</comment>
<sequence>MTGDSLERSAERDAAIRAILPHVPARGWTWSALRAGLAGLGRDPVEAASLFPRGPIGAIEAWSDLADREMNEAAAAANLAVLRTPARIRRLVELRLRAAVPHREALRRALALLALPWNAGVAVRCAARTADAMWHAAGDRSADFSWYTRRASLAAIYLATLAFWLRPEADAADPEEHLAATLRFLDRRMGDLMRLAKGRAALCARLRPGPPRHRGTPAGEGGQPAA</sequence>
<name>A0A8J3EFA0_9PROT</name>
<evidence type="ECO:0000256" key="6">
    <source>
        <dbReference type="ARBA" id="ARBA00058104"/>
    </source>
</evidence>
<comment type="caution">
    <text evidence="9">The sequence shown here is derived from an EMBL/GenBank/DDBJ whole genome shotgun (WGS) entry which is preliminary data.</text>
</comment>
<keyword evidence="4" id="KW-0809">Transit peptide</keyword>
<evidence type="ECO:0000259" key="8">
    <source>
        <dbReference type="Pfam" id="PF08511"/>
    </source>
</evidence>
<evidence type="ECO:0000256" key="3">
    <source>
        <dbReference type="ARBA" id="ARBA00022688"/>
    </source>
</evidence>
<dbReference type="GO" id="GO:0008289">
    <property type="term" value="F:lipid binding"/>
    <property type="evidence" value="ECO:0007669"/>
    <property type="project" value="UniProtKB-KW"/>
</dbReference>
<dbReference type="InterPro" id="IPR012762">
    <property type="entry name" value="Ubiq_biosynth_COQ9"/>
</dbReference>
<gene>
    <name evidence="9" type="ORF">GCM10010964_44770</name>
</gene>
<comment type="function">
    <text evidence="6">Membrane-associated protein that warps the membrane surface to access and bind aromatic isoprenes with high specificity, including ubiquinone (CoQ) isoprene intermediates and presents them directly to COQ7, therefore facilitating the COQ7-mediated hydroxylase step. Participates in the biosynthesis of coenzyme Q, also named ubiquinone, an essential lipid-soluble electron transporter for aerobic cellular respiration.</text>
</comment>
<proteinExistence type="inferred from homology"/>
<dbReference type="AlphaFoldDB" id="A0A8J3EFA0"/>
<dbReference type="Proteomes" id="UP000597507">
    <property type="component" value="Unassembled WGS sequence"/>
</dbReference>
<evidence type="ECO:0000313" key="10">
    <source>
        <dbReference type="Proteomes" id="UP000597507"/>
    </source>
</evidence>
<dbReference type="PANTHER" id="PTHR21427:SF19">
    <property type="entry name" value="UBIQUINONE BIOSYNTHESIS PROTEIN COQ9, MITOCHONDRIAL"/>
    <property type="match status" value="1"/>
</dbReference>
<evidence type="ECO:0000256" key="4">
    <source>
        <dbReference type="ARBA" id="ARBA00022946"/>
    </source>
</evidence>
<keyword evidence="3" id="KW-0831">Ubiquinone biosynthesis</keyword>
<keyword evidence="5" id="KW-0446">Lipid-binding</keyword>
<dbReference type="PANTHER" id="PTHR21427">
    <property type="entry name" value="UBIQUINONE BIOSYNTHESIS PROTEIN COQ9, MITOCHONDRIAL"/>
    <property type="match status" value="1"/>
</dbReference>
<dbReference type="NCBIfam" id="TIGR02396">
    <property type="entry name" value="diverge_rpsU"/>
    <property type="match status" value="1"/>
</dbReference>
<dbReference type="Pfam" id="PF08511">
    <property type="entry name" value="COQ9"/>
    <property type="match status" value="1"/>
</dbReference>
<protein>
    <recommendedName>
        <fullName evidence="8">COQ9 C-terminal domain-containing protein</fullName>
    </recommendedName>
</protein>